<dbReference type="CDD" id="cd06257">
    <property type="entry name" value="DnaJ"/>
    <property type="match status" value="1"/>
</dbReference>
<dbReference type="PRINTS" id="PR00625">
    <property type="entry name" value="JDOMAIN"/>
</dbReference>
<evidence type="ECO:0000259" key="2">
    <source>
        <dbReference type="PROSITE" id="PS50076"/>
    </source>
</evidence>
<dbReference type="PROSITE" id="PS50076">
    <property type="entry name" value="DNAJ_2"/>
    <property type="match status" value="1"/>
</dbReference>
<accession>A0A5J4YXA4</accession>
<dbReference type="PANTHER" id="PTHR44144:SF1">
    <property type="entry name" value="DNAJ HOMOLOG SUBFAMILY C MEMBER 9"/>
    <property type="match status" value="1"/>
</dbReference>
<feature type="compositionally biased region" description="Low complexity" evidence="1">
    <location>
        <begin position="239"/>
        <end position="249"/>
    </location>
</feature>
<evidence type="ECO:0000256" key="1">
    <source>
        <dbReference type="SAM" id="MobiDB-lite"/>
    </source>
</evidence>
<feature type="region of interest" description="Disordered" evidence="1">
    <location>
        <begin position="235"/>
        <end position="276"/>
    </location>
</feature>
<organism evidence="3 4">
    <name type="scientific">Porphyridium purpureum</name>
    <name type="common">Red alga</name>
    <name type="synonym">Porphyridium cruentum</name>
    <dbReference type="NCBI Taxonomy" id="35688"/>
    <lineage>
        <taxon>Eukaryota</taxon>
        <taxon>Rhodophyta</taxon>
        <taxon>Bangiophyceae</taxon>
        <taxon>Porphyridiales</taxon>
        <taxon>Porphyridiaceae</taxon>
        <taxon>Porphyridium</taxon>
    </lineage>
</organism>
<dbReference type="InterPro" id="IPR001623">
    <property type="entry name" value="DnaJ_domain"/>
</dbReference>
<dbReference type="InterPro" id="IPR052594">
    <property type="entry name" value="J_domain-containing_protein"/>
</dbReference>
<reference evidence="4" key="1">
    <citation type="journal article" date="2019" name="Nat. Commun.">
        <title>Expansion of phycobilisome linker gene families in mesophilic red algae.</title>
        <authorList>
            <person name="Lee J."/>
            <person name="Kim D."/>
            <person name="Bhattacharya D."/>
            <person name="Yoon H.S."/>
        </authorList>
    </citation>
    <scope>NUCLEOTIDE SEQUENCE [LARGE SCALE GENOMIC DNA]</scope>
    <source>
        <strain evidence="4">CCMP 1328</strain>
    </source>
</reference>
<dbReference type="AlphaFoldDB" id="A0A5J4YXA4"/>
<proteinExistence type="predicted"/>
<name>A0A5J4YXA4_PORPP</name>
<dbReference type="GO" id="GO:0005737">
    <property type="term" value="C:cytoplasm"/>
    <property type="evidence" value="ECO:0007669"/>
    <property type="project" value="TreeGrafter"/>
</dbReference>
<dbReference type="OMA" id="WLDLWSK"/>
<dbReference type="Gene3D" id="1.10.287.110">
    <property type="entry name" value="DnaJ domain"/>
    <property type="match status" value="1"/>
</dbReference>
<dbReference type="InterPro" id="IPR036869">
    <property type="entry name" value="J_dom_sf"/>
</dbReference>
<keyword evidence="4" id="KW-1185">Reference proteome</keyword>
<gene>
    <name evidence="3" type="ORF">FVE85_2366</name>
</gene>
<evidence type="ECO:0000313" key="4">
    <source>
        <dbReference type="Proteomes" id="UP000324585"/>
    </source>
</evidence>
<protein>
    <submittedName>
        <fullName evidence="3">Chaperone protein dnaJ 6</fullName>
    </submittedName>
</protein>
<evidence type="ECO:0000313" key="3">
    <source>
        <dbReference type="EMBL" id="KAA8496211.1"/>
    </source>
</evidence>
<dbReference type="GO" id="GO:0005634">
    <property type="term" value="C:nucleus"/>
    <property type="evidence" value="ECO:0007669"/>
    <property type="project" value="TreeGrafter"/>
</dbReference>
<feature type="region of interest" description="Disordered" evidence="1">
    <location>
        <begin position="1"/>
        <end position="43"/>
    </location>
</feature>
<dbReference type="Pfam" id="PF00226">
    <property type="entry name" value="DnaJ"/>
    <property type="match status" value="1"/>
</dbReference>
<dbReference type="PANTHER" id="PTHR44144">
    <property type="entry name" value="DNAJ HOMOLOG SUBFAMILY C MEMBER 9"/>
    <property type="match status" value="1"/>
</dbReference>
<dbReference type="GO" id="GO:0031072">
    <property type="term" value="F:heat shock protein binding"/>
    <property type="evidence" value="ECO:0007669"/>
    <property type="project" value="TreeGrafter"/>
</dbReference>
<comment type="caution">
    <text evidence="3">The sequence shown here is derived from an EMBL/GenBank/DDBJ whole genome shotgun (WGS) entry which is preliminary data.</text>
</comment>
<dbReference type="SMART" id="SM00271">
    <property type="entry name" value="DnaJ"/>
    <property type="match status" value="1"/>
</dbReference>
<feature type="compositionally biased region" description="Basic residues" evidence="1">
    <location>
        <begin position="250"/>
        <end position="259"/>
    </location>
</feature>
<dbReference type="PROSITE" id="PS00636">
    <property type="entry name" value="DNAJ_1"/>
    <property type="match status" value="1"/>
</dbReference>
<dbReference type="SUPFAM" id="SSF46565">
    <property type="entry name" value="Chaperone J-domain"/>
    <property type="match status" value="1"/>
</dbReference>
<sequence length="309" mass="34574">MGKRSGAQRVSDAAASKPSADNASRSGEARGTAKSDLPSLDGAQEKKKSLYDVLNVPSDASTAEIKRAYRLLVLKVHPDKSADPDATGKFQALQKVYEVLVDDDKRRVYDETGRVLGDGEEDDVLGDLAGKSFEQLYEYYRAMYKKVQEEDIVAYRSVYRGSTEEQEDVKEHYERFDGDVSGILNYIPYSEEHDLQRLIEMIDALLKANELEERSKYAKARKTLLQRASKKAQISSAQVAEEAASTSSKSKTKTKKRASTVRGAQHDTLADKILSKRNEREAQYDSLMDALEKKYAATAKPARKKSKRV</sequence>
<dbReference type="InterPro" id="IPR018253">
    <property type="entry name" value="DnaJ_domain_CS"/>
</dbReference>
<dbReference type="OrthoDB" id="1275at2759"/>
<feature type="domain" description="J" evidence="2">
    <location>
        <begin position="49"/>
        <end position="113"/>
    </location>
</feature>
<dbReference type="InterPro" id="IPR056453">
    <property type="entry name" value="HTH_DNAJC9"/>
</dbReference>
<dbReference type="Pfam" id="PF23302">
    <property type="entry name" value="HTH_DNAJC9"/>
    <property type="match status" value="1"/>
</dbReference>
<dbReference type="Proteomes" id="UP000324585">
    <property type="component" value="Unassembled WGS sequence"/>
</dbReference>
<dbReference type="EMBL" id="VRMN01000003">
    <property type="protein sequence ID" value="KAA8496211.1"/>
    <property type="molecule type" value="Genomic_DNA"/>
</dbReference>
<feature type="compositionally biased region" description="Basic and acidic residues" evidence="1">
    <location>
        <begin position="264"/>
        <end position="276"/>
    </location>
</feature>